<feature type="compositionally biased region" description="Polar residues" evidence="1">
    <location>
        <begin position="51"/>
        <end position="61"/>
    </location>
</feature>
<protein>
    <submittedName>
        <fullName evidence="2">Uncharacterized protein</fullName>
    </submittedName>
</protein>
<evidence type="ECO:0000256" key="1">
    <source>
        <dbReference type="SAM" id="MobiDB-lite"/>
    </source>
</evidence>
<dbReference type="RefSeq" id="XP_006670894.1">
    <property type="nucleotide sequence ID" value="XM_006670831.1"/>
</dbReference>
<sequence length="113" mass="12455">MSTIMAFAVEKTVTLPDGQVIHWIRREVQGEIASPPAPPQHDKRLRKGSLSAFNSTTTPRTTRGMPLASLPVVGGDLQRNLQLQYKLEAGNWWLAAAYIRNILITGTDDNDGD</sequence>
<dbReference type="AlphaFoldDB" id="G3JGX3"/>
<name>G3JGX3_CORMM</name>
<dbReference type="OrthoDB" id="1858978at2759"/>
<reference evidence="2 3" key="1">
    <citation type="journal article" date="2011" name="Genome Biol.">
        <title>Genome sequence of the insect pathogenic fungus Cordyceps militaris, a valued traditional Chinese medicine.</title>
        <authorList>
            <person name="Zheng P."/>
            <person name="Xia Y."/>
            <person name="Xiao G."/>
            <person name="Xiong C."/>
            <person name="Hu X."/>
            <person name="Zhang S."/>
            <person name="Zheng H."/>
            <person name="Huang Y."/>
            <person name="Zhou Y."/>
            <person name="Wang S."/>
            <person name="Zhao G.P."/>
            <person name="Liu X."/>
            <person name="St Leger R.J."/>
            <person name="Wang C."/>
        </authorList>
    </citation>
    <scope>NUCLEOTIDE SEQUENCE [LARGE SCALE GENOMIC DNA]</scope>
    <source>
        <strain evidence="2 3">CM01</strain>
    </source>
</reference>
<feature type="region of interest" description="Disordered" evidence="1">
    <location>
        <begin position="31"/>
        <end position="67"/>
    </location>
</feature>
<gene>
    <name evidence="2" type="ORF">CCM_05687</name>
</gene>
<keyword evidence="3" id="KW-1185">Reference proteome</keyword>
<organism evidence="2 3">
    <name type="scientific">Cordyceps militaris (strain CM01)</name>
    <name type="common">Caterpillar fungus</name>
    <dbReference type="NCBI Taxonomy" id="983644"/>
    <lineage>
        <taxon>Eukaryota</taxon>
        <taxon>Fungi</taxon>
        <taxon>Dikarya</taxon>
        <taxon>Ascomycota</taxon>
        <taxon>Pezizomycotina</taxon>
        <taxon>Sordariomycetes</taxon>
        <taxon>Hypocreomycetidae</taxon>
        <taxon>Hypocreales</taxon>
        <taxon>Cordycipitaceae</taxon>
        <taxon>Cordyceps</taxon>
    </lineage>
</organism>
<dbReference type="Proteomes" id="UP000001610">
    <property type="component" value="Unassembled WGS sequence"/>
</dbReference>
<dbReference type="EMBL" id="JH126402">
    <property type="protein sequence ID" value="EGX91529.1"/>
    <property type="molecule type" value="Genomic_DNA"/>
</dbReference>
<dbReference type="GeneID" id="18167705"/>
<dbReference type="HOGENOM" id="CLU_2133391_0_0_1"/>
<dbReference type="InParanoid" id="G3JGX3"/>
<evidence type="ECO:0000313" key="3">
    <source>
        <dbReference type="Proteomes" id="UP000001610"/>
    </source>
</evidence>
<dbReference type="KEGG" id="cmt:CCM_05687"/>
<accession>G3JGX3</accession>
<proteinExistence type="predicted"/>
<evidence type="ECO:0000313" key="2">
    <source>
        <dbReference type="EMBL" id="EGX91529.1"/>
    </source>
</evidence>
<dbReference type="STRING" id="983644.G3JGX3"/>
<dbReference type="VEuPathDB" id="FungiDB:CCM_05687"/>